<dbReference type="NCBIfam" id="TIGR03696">
    <property type="entry name" value="Rhs_assc_core"/>
    <property type="match status" value="1"/>
</dbReference>
<name>A0A5E6S8Y0_PSEFL</name>
<dbReference type="InterPro" id="IPR022385">
    <property type="entry name" value="Rhs_assc_core"/>
</dbReference>
<organism evidence="1 2">
    <name type="scientific">Pseudomonas fluorescens</name>
    <dbReference type="NCBI Taxonomy" id="294"/>
    <lineage>
        <taxon>Bacteria</taxon>
        <taxon>Pseudomonadati</taxon>
        <taxon>Pseudomonadota</taxon>
        <taxon>Gammaproteobacteria</taxon>
        <taxon>Pseudomonadales</taxon>
        <taxon>Pseudomonadaceae</taxon>
        <taxon>Pseudomonas</taxon>
    </lineage>
</organism>
<dbReference type="RefSeq" id="WP_224787689.1">
    <property type="nucleotide sequence ID" value="NZ_CABVGX010000011.1"/>
</dbReference>
<protein>
    <recommendedName>
        <fullName evidence="3">RHS repeat-associated core domain-containing protein</fullName>
    </recommendedName>
</protein>
<evidence type="ECO:0000313" key="2">
    <source>
        <dbReference type="Proteomes" id="UP000325607"/>
    </source>
</evidence>
<evidence type="ECO:0008006" key="3">
    <source>
        <dbReference type="Google" id="ProtNLM"/>
    </source>
</evidence>
<gene>
    <name evidence="1" type="ORF">PS645_01898</name>
</gene>
<dbReference type="EMBL" id="CABVGX010000011">
    <property type="protein sequence ID" value="VVM73725.1"/>
    <property type="molecule type" value="Genomic_DNA"/>
</dbReference>
<dbReference type="Proteomes" id="UP000325607">
    <property type="component" value="Unassembled WGS sequence"/>
</dbReference>
<dbReference type="SUPFAM" id="SSF56399">
    <property type="entry name" value="ADP-ribosylation"/>
    <property type="match status" value="1"/>
</dbReference>
<dbReference type="AlphaFoldDB" id="A0A5E6S8Y0"/>
<accession>A0A5E6S8Y0</accession>
<reference evidence="1 2" key="1">
    <citation type="submission" date="2019-09" db="EMBL/GenBank/DDBJ databases">
        <authorList>
            <person name="Chandra G."/>
            <person name="Truman W A."/>
        </authorList>
    </citation>
    <scope>NUCLEOTIDE SEQUENCE [LARGE SCALE GENOMIC DNA]</scope>
    <source>
        <strain evidence="1">PS645</strain>
    </source>
</reference>
<proteinExistence type="predicted"/>
<dbReference type="Gene3D" id="2.180.10.10">
    <property type="entry name" value="RHS repeat-associated core"/>
    <property type="match status" value="1"/>
</dbReference>
<sequence length="297" mass="32417">MVTKTSLSYDALDRLVCTASTGDVTIRSFYSRDLLDIEVQGDNGLRIVRSNDCLLAQHLIVAGEVSISLLATDLQRSVLCESQGPRLSPFAYSPYGHRCPLNSRKSLLAFNGERPNLATGDYLLGNGHRAYNPALMRFNSPDKLSPFGRGGMNVYAYCKGDPVNFNDPTGQFFEVILQALNAVHKGLKFSWKSYSLTLKPAGSGLACAATVITRAGYITTAVGWGVRSSGYAVGQPIAAVGAGLVSTGKVLKLVDKLANVVRTRKFADGLRVRYRQLRWRREKSVVADPEVGRIRRL</sequence>
<evidence type="ECO:0000313" key="1">
    <source>
        <dbReference type="EMBL" id="VVM73725.1"/>
    </source>
</evidence>